<dbReference type="Pfam" id="PF03372">
    <property type="entry name" value="Exo_endo_phos"/>
    <property type="match status" value="1"/>
</dbReference>
<gene>
    <name evidence="3" type="primary">LOC115875888</name>
</gene>
<dbReference type="FunCoup" id="A0A6J2X8L8">
    <property type="interactions" value="33"/>
</dbReference>
<dbReference type="InParanoid" id="A0A6J2X8L8"/>
<dbReference type="CTD" id="37748"/>
<accession>A0A6J2X8L8</accession>
<proteinExistence type="predicted"/>
<evidence type="ECO:0000259" key="1">
    <source>
        <dbReference type="Pfam" id="PF03372"/>
    </source>
</evidence>
<dbReference type="SUPFAM" id="SSF56219">
    <property type="entry name" value="DNase I-like"/>
    <property type="match status" value="1"/>
</dbReference>
<dbReference type="InterPro" id="IPR005135">
    <property type="entry name" value="Endo/exonuclease/phosphatase"/>
</dbReference>
<sequence>MSNIPSNILSNTGATSSWAVTSLLDGDRTIRRSTSAENIFQFRPFVMQCPQVSTENDYQNNTMESQYMNCYPLYYYGNAVYSSAYPFIYGTLSSTMFQQMQGINNLHISRNYMTRSRSDDSIFRKSQPNERDLKILSKRYWEQVNKYDEKPGFQFKLMSYNVLAQDLIEQHLYLYKYHNQKTLEWKIRWRNLYEEISKILPDIMCLQEVQESHLTDYYNKFEFLGYKGLYKKRTGMTTDGCAIFYQADKVNLVEYETVEFFQPYVGVLNRDNVAIIAKFSPKNQPENEFIVATTHLLYNPKRTDVRLAQTQLLVAEIERLSFSRSQKSDQYLPIIITGDFNTKPDSAVYEYITRGVLTYKHLGERCLDHSNTTRHGKVLVPKELEITDNSQHAILVKKRDDKETISRTEESALIKLHNSEKTVQKTTEEVVKNSELFCSGTISHLFALRSVYDHGHHENSEGSTYHDEWISVDYIFYSGKREGREIKDHRLELLSRYRLPRKSELGSMKIPNKILGSDHLCLVANFKLNF</sequence>
<reference evidence="3" key="1">
    <citation type="submission" date="2025-08" db="UniProtKB">
        <authorList>
            <consortium name="RefSeq"/>
        </authorList>
    </citation>
    <scope>IDENTIFICATION</scope>
    <source>
        <tissue evidence="3">Gonads</tissue>
    </source>
</reference>
<dbReference type="GO" id="GO:0000175">
    <property type="term" value="F:3'-5'-RNA exonuclease activity"/>
    <property type="evidence" value="ECO:0007669"/>
    <property type="project" value="TreeGrafter"/>
</dbReference>
<feature type="domain" description="Endonuclease/exonuclease/phosphatase" evidence="1">
    <location>
        <begin position="158"/>
        <end position="519"/>
    </location>
</feature>
<dbReference type="InterPro" id="IPR036691">
    <property type="entry name" value="Endo/exonu/phosph_ase_sf"/>
</dbReference>
<protein>
    <submittedName>
        <fullName evidence="3">Protein angel homolog 2</fullName>
    </submittedName>
</protein>
<dbReference type="GeneID" id="115875888"/>
<organism evidence="2 3">
    <name type="scientific">Sitophilus oryzae</name>
    <name type="common">Rice weevil</name>
    <name type="synonym">Curculio oryzae</name>
    <dbReference type="NCBI Taxonomy" id="7048"/>
    <lineage>
        <taxon>Eukaryota</taxon>
        <taxon>Metazoa</taxon>
        <taxon>Ecdysozoa</taxon>
        <taxon>Arthropoda</taxon>
        <taxon>Hexapoda</taxon>
        <taxon>Insecta</taxon>
        <taxon>Pterygota</taxon>
        <taxon>Neoptera</taxon>
        <taxon>Endopterygota</taxon>
        <taxon>Coleoptera</taxon>
        <taxon>Polyphaga</taxon>
        <taxon>Cucujiformia</taxon>
        <taxon>Curculionidae</taxon>
        <taxon>Dryophthorinae</taxon>
        <taxon>Sitophilus</taxon>
    </lineage>
</organism>
<evidence type="ECO:0000313" key="3">
    <source>
        <dbReference type="RefSeq" id="XP_030747310.1"/>
    </source>
</evidence>
<dbReference type="OrthoDB" id="10253982at2759"/>
<name>A0A6J2X8L8_SITOR</name>
<dbReference type="Proteomes" id="UP000504635">
    <property type="component" value="Unplaced"/>
</dbReference>
<dbReference type="PANTHER" id="PTHR12121">
    <property type="entry name" value="CARBON CATABOLITE REPRESSOR PROTEIN 4"/>
    <property type="match status" value="1"/>
</dbReference>
<evidence type="ECO:0000313" key="2">
    <source>
        <dbReference type="Proteomes" id="UP000504635"/>
    </source>
</evidence>
<dbReference type="PANTHER" id="PTHR12121:SF34">
    <property type="entry name" value="PROTEIN ANGEL"/>
    <property type="match status" value="1"/>
</dbReference>
<dbReference type="InterPro" id="IPR050410">
    <property type="entry name" value="CCR4/nocturin_mRNA_transcr"/>
</dbReference>
<dbReference type="KEGG" id="soy:115875888"/>
<dbReference type="AlphaFoldDB" id="A0A6J2X8L8"/>
<dbReference type="Gene3D" id="3.60.10.10">
    <property type="entry name" value="Endonuclease/exonuclease/phosphatase"/>
    <property type="match status" value="1"/>
</dbReference>
<dbReference type="RefSeq" id="XP_030747310.1">
    <property type="nucleotide sequence ID" value="XM_030891450.1"/>
</dbReference>
<keyword evidence="2" id="KW-1185">Reference proteome</keyword>